<evidence type="ECO:0000313" key="3">
    <source>
        <dbReference type="Proteomes" id="UP000002410"/>
    </source>
</evidence>
<dbReference type="SMART" id="SM00507">
    <property type="entry name" value="HNHc"/>
    <property type="match status" value="1"/>
</dbReference>
<dbReference type="Gene3D" id="1.10.30.50">
    <property type="match status" value="1"/>
</dbReference>
<evidence type="ECO:0000259" key="1">
    <source>
        <dbReference type="SMART" id="SM00507"/>
    </source>
</evidence>
<dbReference type="RefSeq" id="WP_012100267.1">
    <property type="nucleotide sequence ID" value="NC_009699.1"/>
</dbReference>
<organism evidence="2 3">
    <name type="scientific">Clostridium botulinum (strain Langeland / NCTC 10281 / Type F)</name>
    <dbReference type="NCBI Taxonomy" id="441772"/>
    <lineage>
        <taxon>Bacteria</taxon>
        <taxon>Bacillati</taxon>
        <taxon>Bacillota</taxon>
        <taxon>Clostridia</taxon>
        <taxon>Eubacteriales</taxon>
        <taxon>Clostridiaceae</taxon>
        <taxon>Clostridium</taxon>
    </lineage>
</organism>
<protein>
    <recommendedName>
        <fullName evidence="1">HNH nuclease domain-containing protein</fullName>
    </recommendedName>
</protein>
<gene>
    <name evidence="2" type="ordered locus">CLI_2353</name>
</gene>
<name>A7GFP0_CLOBL</name>
<reference evidence="3" key="1">
    <citation type="submission" date="2007-06" db="EMBL/GenBank/DDBJ databases">
        <authorList>
            <person name="Brinkac L.M."/>
            <person name="Daugherty S."/>
            <person name="Dodson R.J."/>
            <person name="Madupu R."/>
            <person name="Brown J.L."/>
            <person name="Bruce D."/>
            <person name="Detter C."/>
            <person name="Munk C."/>
            <person name="Smith L.A."/>
            <person name="Smith T.J."/>
            <person name="White O."/>
            <person name="Brettin T.S."/>
        </authorList>
    </citation>
    <scope>NUCLEOTIDE SEQUENCE [LARGE SCALE GENOMIC DNA]</scope>
    <source>
        <strain evidence="3">Langeland / NCTC 10281 / Type F</strain>
    </source>
</reference>
<dbReference type="Pfam" id="PF14279">
    <property type="entry name" value="HNH_5"/>
    <property type="match status" value="1"/>
</dbReference>
<sequence>MKREEIKTSKNEIVDYWFSIVDECGLSVDASEAHERCWRCGCKKSLERCHIVPDALGGEDKPSNLVLLCHRCHLDNPNVTDSEIMWDWLRAYGTTFYDTFWAIQGIKEYEFIYNKSLEEELKARNIKDINKFREVVAEQIEKTTFHYGHPYLNSATLAGVLRIALKNYKE</sequence>
<dbReference type="KEGG" id="cbf:CLI_2353"/>
<dbReference type="AlphaFoldDB" id="A7GFP0"/>
<dbReference type="EMBL" id="CP000728">
    <property type="protein sequence ID" value="ABS42006.1"/>
    <property type="molecule type" value="Genomic_DNA"/>
</dbReference>
<dbReference type="HOGENOM" id="CLU_1370083_0_0_9"/>
<dbReference type="Proteomes" id="UP000002410">
    <property type="component" value="Chromosome"/>
</dbReference>
<dbReference type="CDD" id="cd00085">
    <property type="entry name" value="HNHc"/>
    <property type="match status" value="1"/>
</dbReference>
<dbReference type="InterPro" id="IPR003615">
    <property type="entry name" value="HNH_nuc"/>
</dbReference>
<feature type="domain" description="HNH nuclease" evidence="1">
    <location>
        <begin position="27"/>
        <end position="74"/>
    </location>
</feature>
<proteinExistence type="predicted"/>
<dbReference type="InterPro" id="IPR029471">
    <property type="entry name" value="HNH_5"/>
</dbReference>
<accession>A7GFP0</accession>
<evidence type="ECO:0000313" key="2">
    <source>
        <dbReference type="EMBL" id="ABS42006.1"/>
    </source>
</evidence>